<dbReference type="EMBL" id="QFOH01000040">
    <property type="protein sequence ID" value="PZP20929.1"/>
    <property type="molecule type" value="Genomic_DNA"/>
</dbReference>
<feature type="compositionally biased region" description="Basic and acidic residues" evidence="1">
    <location>
        <begin position="49"/>
        <end position="73"/>
    </location>
</feature>
<organism evidence="2 3">
    <name type="scientific">Pseudomonas kuykendallii</name>
    <dbReference type="NCBI Taxonomy" id="1007099"/>
    <lineage>
        <taxon>Bacteria</taxon>
        <taxon>Pseudomonadati</taxon>
        <taxon>Pseudomonadota</taxon>
        <taxon>Gammaproteobacteria</taxon>
        <taxon>Pseudomonadales</taxon>
        <taxon>Pseudomonadaceae</taxon>
        <taxon>Pseudomonas</taxon>
    </lineage>
</organism>
<protein>
    <submittedName>
        <fullName evidence="2">Termination factor Rho</fullName>
    </submittedName>
</protein>
<dbReference type="Proteomes" id="UP000249198">
    <property type="component" value="Unassembled WGS sequence"/>
</dbReference>
<sequence>MPRGDKSDYSEKQKRKAEHIEQSYEQRGLSSDEAEARAWATVNKQSGGGEKKGGSGQRKSETAKRADRKDSAHRAAAARKGNPANRGSASRGSRGSSTSLTDLTRDELMKRARERDVRGRSSMRKAELIRALS</sequence>
<reference evidence="2 3" key="1">
    <citation type="submission" date="2017-08" db="EMBL/GenBank/DDBJ databases">
        <title>Infants hospitalized years apart are colonized by the same room-sourced microbial strains.</title>
        <authorList>
            <person name="Brooks B."/>
            <person name="Olm M.R."/>
            <person name="Firek B.A."/>
            <person name="Baker R."/>
            <person name="Thomas B.C."/>
            <person name="Morowitz M.J."/>
            <person name="Banfield J.F."/>
        </authorList>
    </citation>
    <scope>NUCLEOTIDE SEQUENCE [LARGE SCALE GENOMIC DNA]</scope>
    <source>
        <strain evidence="2">S2_009_000_R2_77</strain>
    </source>
</reference>
<feature type="compositionally biased region" description="Basic and acidic residues" evidence="1">
    <location>
        <begin position="103"/>
        <end position="133"/>
    </location>
</feature>
<comment type="caution">
    <text evidence="2">The sequence shown here is derived from an EMBL/GenBank/DDBJ whole genome shotgun (WGS) entry which is preliminary data.</text>
</comment>
<gene>
    <name evidence="2" type="ORF">DI599_20855</name>
</gene>
<proteinExistence type="predicted"/>
<evidence type="ECO:0000313" key="2">
    <source>
        <dbReference type="EMBL" id="PZP20929.1"/>
    </source>
</evidence>
<name>A0A2W5EUD2_9PSED</name>
<evidence type="ECO:0000313" key="3">
    <source>
        <dbReference type="Proteomes" id="UP000249198"/>
    </source>
</evidence>
<dbReference type="RefSeq" id="WP_273234881.1">
    <property type="nucleotide sequence ID" value="NZ_QFOH01000040.1"/>
</dbReference>
<accession>A0A2W5EUD2</accession>
<feature type="compositionally biased region" description="Basic and acidic residues" evidence="1">
    <location>
        <begin position="1"/>
        <end position="24"/>
    </location>
</feature>
<evidence type="ECO:0000256" key="1">
    <source>
        <dbReference type="SAM" id="MobiDB-lite"/>
    </source>
</evidence>
<feature type="region of interest" description="Disordered" evidence="1">
    <location>
        <begin position="1"/>
        <end position="133"/>
    </location>
</feature>
<feature type="compositionally biased region" description="Low complexity" evidence="1">
    <location>
        <begin position="86"/>
        <end position="99"/>
    </location>
</feature>
<dbReference type="AlphaFoldDB" id="A0A2W5EUD2"/>